<reference evidence="2 3" key="1">
    <citation type="journal article" date="2018" name="Sci. Rep.">
        <title>Genome sequence of the cauliflower mushroom Sparassis crispa (Hanabiratake) and its association with beneficial usage.</title>
        <authorList>
            <person name="Kiyama R."/>
            <person name="Furutani Y."/>
            <person name="Kawaguchi K."/>
            <person name="Nakanishi T."/>
        </authorList>
    </citation>
    <scope>NUCLEOTIDE SEQUENCE [LARGE SCALE GENOMIC DNA]</scope>
</reference>
<evidence type="ECO:0000256" key="1">
    <source>
        <dbReference type="ARBA" id="ARBA00008889"/>
    </source>
</evidence>
<comment type="similarity">
    <text evidence="1">Belongs to the universal ribosomal protein uL10 family.</text>
</comment>
<proteinExistence type="inferred from homology"/>
<dbReference type="InterPro" id="IPR043141">
    <property type="entry name" value="Ribosomal_uL10-like_sf"/>
</dbReference>
<dbReference type="SUPFAM" id="SSF160369">
    <property type="entry name" value="Ribosomal protein L10-like"/>
    <property type="match status" value="1"/>
</dbReference>
<dbReference type="AlphaFoldDB" id="A0A401G534"/>
<evidence type="ECO:0000313" key="2">
    <source>
        <dbReference type="EMBL" id="GBE77275.1"/>
    </source>
</evidence>
<evidence type="ECO:0000313" key="3">
    <source>
        <dbReference type="Proteomes" id="UP000287166"/>
    </source>
</evidence>
<keyword evidence="3" id="KW-1185">Reference proteome</keyword>
<dbReference type="OrthoDB" id="360689at2759"/>
<evidence type="ECO:0008006" key="4">
    <source>
        <dbReference type="Google" id="ProtNLM"/>
    </source>
</evidence>
<dbReference type="Gene3D" id="6.10.250.290">
    <property type="match status" value="1"/>
</dbReference>
<dbReference type="PANTHER" id="PTHR11560">
    <property type="entry name" value="39S RIBOSOMAL PROTEIN L10, MITOCHONDRIAL"/>
    <property type="match status" value="1"/>
</dbReference>
<gene>
    <name evidence="2" type="ORF">SCP_0101480</name>
</gene>
<dbReference type="RefSeq" id="XP_027608188.1">
    <property type="nucleotide sequence ID" value="XM_027752387.1"/>
</dbReference>
<name>A0A401G534_9APHY</name>
<dbReference type="Gene3D" id="3.30.70.1730">
    <property type="match status" value="1"/>
</dbReference>
<protein>
    <recommendedName>
        <fullName evidence="4">54S ribosomal protein L11, mitochondrial</fullName>
    </recommendedName>
</protein>
<accession>A0A401G534</accession>
<organism evidence="2 3">
    <name type="scientific">Sparassis crispa</name>
    <dbReference type="NCBI Taxonomy" id="139825"/>
    <lineage>
        <taxon>Eukaryota</taxon>
        <taxon>Fungi</taxon>
        <taxon>Dikarya</taxon>
        <taxon>Basidiomycota</taxon>
        <taxon>Agaricomycotina</taxon>
        <taxon>Agaricomycetes</taxon>
        <taxon>Polyporales</taxon>
        <taxon>Sparassidaceae</taxon>
        <taxon>Sparassis</taxon>
    </lineage>
</organism>
<dbReference type="Proteomes" id="UP000287166">
    <property type="component" value="Unassembled WGS sequence"/>
</dbReference>
<dbReference type="InParanoid" id="A0A401G534"/>
<dbReference type="InterPro" id="IPR047865">
    <property type="entry name" value="Ribosomal_uL10_bac_type"/>
</dbReference>
<comment type="caution">
    <text evidence="2">The sequence shown here is derived from an EMBL/GenBank/DDBJ whole genome shotgun (WGS) entry which is preliminary data.</text>
</comment>
<dbReference type="GeneID" id="38774192"/>
<dbReference type="STRING" id="139825.A0A401G534"/>
<dbReference type="EMBL" id="BFAD01000001">
    <property type="protein sequence ID" value="GBE77275.1"/>
    <property type="molecule type" value="Genomic_DNA"/>
</dbReference>
<sequence>MSARSILARPPRIPIQSFARRAYSVSLQPSLVYPHKSVPRVYSERKTYLYNQYTRLLQSTKTSPLILLQHTDFSVNRLIHLRREIAAAATKHASTAPSLSGPSPTPVHAPELPTLTFMRTSLFGIALRDFAPMDEQISKEIAQLVTGGFTVLSFPTLNPPLLSAILKAMSKAVPPRKPKTEEELEQERKDKEAAFVPGRRPKRVRLPPTPELKVVGALIEGRVFKAEGVQTVAGLPTLDTLRAQLVGLLSAPATQLAMVLSEASGGKLARTLEGLKKSLEEAEKQDAQSASP</sequence>